<dbReference type="Proteomes" id="UP000676325">
    <property type="component" value="Unassembled WGS sequence"/>
</dbReference>
<comment type="caution">
    <text evidence="1">The sequence shown here is derived from an EMBL/GenBank/DDBJ whole genome shotgun (WGS) entry which is preliminary data.</text>
</comment>
<keyword evidence="2" id="KW-1185">Reference proteome</keyword>
<dbReference type="EMBL" id="JAGSOH010000247">
    <property type="protein sequence ID" value="MBR7831436.1"/>
    <property type="molecule type" value="Genomic_DNA"/>
</dbReference>
<organism evidence="1 2">
    <name type="scientific">Actinospica acidithermotolerans</name>
    <dbReference type="NCBI Taxonomy" id="2828514"/>
    <lineage>
        <taxon>Bacteria</taxon>
        <taxon>Bacillati</taxon>
        <taxon>Actinomycetota</taxon>
        <taxon>Actinomycetes</taxon>
        <taxon>Catenulisporales</taxon>
        <taxon>Actinospicaceae</taxon>
        <taxon>Actinospica</taxon>
    </lineage>
</organism>
<evidence type="ECO:0000313" key="2">
    <source>
        <dbReference type="Proteomes" id="UP000676325"/>
    </source>
</evidence>
<name>A0A941EHC9_9ACTN</name>
<accession>A0A941EHC9</accession>
<gene>
    <name evidence="1" type="ORF">KDK95_34360</name>
</gene>
<evidence type="ECO:0000313" key="1">
    <source>
        <dbReference type="EMBL" id="MBR7831436.1"/>
    </source>
</evidence>
<protein>
    <submittedName>
        <fullName evidence="1">Uncharacterized protein</fullName>
    </submittedName>
</protein>
<sequence>PSSVSTLPARAAGGPARLSLAVPAPAADHLPLPVPLPGPGSSFARGYAAPADAVRCAMLGSPPTFWFDGDAGRLTVAVEGGRLVATAVVHIGEDLARLVAAVLLNHRGEPADAVEPVRVALEELAVVSGYGEVEVTADLSGSSPRLGWLSRFDPAPWVTWHDWWAAFAASPAGRTAASVAGDAEEVDGCFSRQGLRVVRCAEPGCRAPLTDRHPAWTGLWSAAGGQFGPVCAAAADRAPWPAGLLSASPHRVAES</sequence>
<dbReference type="AlphaFoldDB" id="A0A941EHC9"/>
<feature type="non-terminal residue" evidence="1">
    <location>
        <position position="1"/>
    </location>
</feature>
<proteinExistence type="predicted"/>
<reference evidence="1" key="1">
    <citation type="submission" date="2021-04" db="EMBL/GenBank/DDBJ databases">
        <title>Genome based classification of Actinospica acidithermotolerans sp. nov., an actinobacterium isolated from an Indonesian hot spring.</title>
        <authorList>
            <person name="Kusuma A.B."/>
            <person name="Putra K.E."/>
            <person name="Nafisah S."/>
            <person name="Loh J."/>
            <person name="Nouioui I."/>
            <person name="Goodfellow M."/>
        </authorList>
    </citation>
    <scope>NUCLEOTIDE SEQUENCE</scope>
    <source>
        <strain evidence="1">MGRD01-02</strain>
    </source>
</reference>
<dbReference type="RefSeq" id="WP_212522543.1">
    <property type="nucleotide sequence ID" value="NZ_JAGSOH010000247.1"/>
</dbReference>